<accession>A0ABQ1I4Z3</accession>
<dbReference type="RefSeq" id="WP_055733398.1">
    <property type="nucleotide sequence ID" value="NZ_BMDY01000020.1"/>
</dbReference>
<dbReference type="PIRSF" id="PIRSF015736">
    <property type="entry name" value="MI"/>
    <property type="match status" value="1"/>
</dbReference>
<gene>
    <name evidence="1" type="ORF">GCM10007414_30190</name>
</gene>
<dbReference type="InterPro" id="IPR053714">
    <property type="entry name" value="Iso_Racemase_Enz_sf"/>
</dbReference>
<dbReference type="PANTHER" id="PTHR40267:SF1">
    <property type="entry name" value="BLR3294 PROTEIN"/>
    <property type="match status" value="1"/>
</dbReference>
<dbReference type="Pfam" id="PF17645">
    <property type="entry name" value="Amdase"/>
    <property type="match status" value="1"/>
</dbReference>
<dbReference type="Gene3D" id="3.40.50.12500">
    <property type="match status" value="1"/>
</dbReference>
<keyword evidence="2" id="KW-1185">Reference proteome</keyword>
<organism evidence="1 2">
    <name type="scientific">Agarivorans gilvus</name>
    <dbReference type="NCBI Taxonomy" id="680279"/>
    <lineage>
        <taxon>Bacteria</taxon>
        <taxon>Pseudomonadati</taxon>
        <taxon>Pseudomonadota</taxon>
        <taxon>Gammaproteobacteria</taxon>
        <taxon>Alteromonadales</taxon>
        <taxon>Alteromonadaceae</taxon>
        <taxon>Agarivorans</taxon>
    </lineage>
</organism>
<dbReference type="EMBL" id="BMDY01000020">
    <property type="protein sequence ID" value="GGB14710.1"/>
    <property type="molecule type" value="Genomic_DNA"/>
</dbReference>
<protein>
    <submittedName>
        <fullName evidence="1">Asp/Glu/hydantoin racemase</fullName>
    </submittedName>
</protein>
<dbReference type="Proteomes" id="UP000651977">
    <property type="component" value="Unassembled WGS sequence"/>
</dbReference>
<dbReference type="InterPro" id="IPR026286">
    <property type="entry name" value="MaiA/AMDase"/>
</dbReference>
<evidence type="ECO:0000313" key="2">
    <source>
        <dbReference type="Proteomes" id="UP000651977"/>
    </source>
</evidence>
<proteinExistence type="predicted"/>
<comment type="caution">
    <text evidence="1">The sequence shown here is derived from an EMBL/GenBank/DDBJ whole genome shotgun (WGS) entry which is preliminary data.</text>
</comment>
<sequence>MADRLASGRCLLGVLTPSSNTALEPLTSQLLQQVDGVSAHFSRFSVTRISLGEDELKQFDLEPILQAASLLADAKVDMIGWSGTAAGWMGFQQDQELCQQIEQRTGIPATSSILALNQVLARMAIKRIAIVSPYTSDVQQKIIENYQSIGISTVAERHLEISDNFAFSEVSPECLKQAVSEVAEAAPDAILLYCTNLRSADQVEQWETELNIPIIDTTSTVIWKMLESQGFNCSEVRGWGRFFQEAK</sequence>
<evidence type="ECO:0000313" key="1">
    <source>
        <dbReference type="EMBL" id="GGB14710.1"/>
    </source>
</evidence>
<reference evidence="2" key="1">
    <citation type="journal article" date="2019" name="Int. J. Syst. Evol. Microbiol.">
        <title>The Global Catalogue of Microorganisms (GCM) 10K type strain sequencing project: providing services to taxonomists for standard genome sequencing and annotation.</title>
        <authorList>
            <consortium name="The Broad Institute Genomics Platform"/>
            <consortium name="The Broad Institute Genome Sequencing Center for Infectious Disease"/>
            <person name="Wu L."/>
            <person name="Ma J."/>
        </authorList>
    </citation>
    <scope>NUCLEOTIDE SEQUENCE [LARGE SCALE GENOMIC DNA]</scope>
    <source>
        <strain evidence="2">CGMCC 1.10131</strain>
    </source>
</reference>
<name>A0ABQ1I4Z3_9ALTE</name>
<dbReference type="PANTHER" id="PTHR40267">
    <property type="entry name" value="BLR3294 PROTEIN"/>
    <property type="match status" value="1"/>
</dbReference>